<keyword evidence="3" id="KW-1185">Reference proteome</keyword>
<proteinExistence type="predicted"/>
<dbReference type="Proteomes" id="UP000719412">
    <property type="component" value="Unassembled WGS sequence"/>
</dbReference>
<protein>
    <recommendedName>
        <fullName evidence="4">DUF3421 domain containing protein</fullName>
    </recommendedName>
</protein>
<dbReference type="AlphaFoldDB" id="A0A8J6HKD7"/>
<gene>
    <name evidence="2" type="ORF">GEV33_002446</name>
</gene>
<accession>A0A8J6HKD7</accession>
<dbReference type="PROSITE" id="PS51257">
    <property type="entry name" value="PROKAR_LIPOPROTEIN"/>
    <property type="match status" value="1"/>
</dbReference>
<keyword evidence="1" id="KW-0732">Signal</keyword>
<dbReference type="PANTHER" id="PTHR31649">
    <property type="entry name" value="AGAP009604-PA"/>
    <property type="match status" value="1"/>
</dbReference>
<feature type="chain" id="PRO_5035174725" description="DUF3421 domain containing protein" evidence="1">
    <location>
        <begin position="21"/>
        <end position="285"/>
    </location>
</feature>
<dbReference type="EMBL" id="JABDTM020012122">
    <property type="protein sequence ID" value="KAH0820345.1"/>
    <property type="molecule type" value="Genomic_DNA"/>
</dbReference>
<evidence type="ECO:0008006" key="4">
    <source>
        <dbReference type="Google" id="ProtNLM"/>
    </source>
</evidence>
<evidence type="ECO:0000256" key="1">
    <source>
        <dbReference type="SAM" id="SignalP"/>
    </source>
</evidence>
<feature type="signal peptide" evidence="1">
    <location>
        <begin position="1"/>
        <end position="20"/>
    </location>
</feature>
<organism evidence="2 3">
    <name type="scientific">Tenebrio molitor</name>
    <name type="common">Yellow mealworm beetle</name>
    <dbReference type="NCBI Taxonomy" id="7067"/>
    <lineage>
        <taxon>Eukaryota</taxon>
        <taxon>Metazoa</taxon>
        <taxon>Ecdysozoa</taxon>
        <taxon>Arthropoda</taxon>
        <taxon>Hexapoda</taxon>
        <taxon>Insecta</taxon>
        <taxon>Pterygota</taxon>
        <taxon>Neoptera</taxon>
        <taxon>Endopterygota</taxon>
        <taxon>Coleoptera</taxon>
        <taxon>Polyphaga</taxon>
        <taxon>Cucujiformia</taxon>
        <taxon>Tenebrionidae</taxon>
        <taxon>Tenebrio</taxon>
    </lineage>
</organism>
<evidence type="ECO:0000313" key="2">
    <source>
        <dbReference type="EMBL" id="KAH0820345.1"/>
    </source>
</evidence>
<sequence>MVRAICVAIFVLFSCQISYSVRDYYWREYTGEIPIDAIVGGKDANGKGIYIGQAYVHYEGLVVVQITPGVRRVSATMHGIKHIDKYVKILCGSQEKVYWMSTNPKNLQLDLIDKHAIIGGHGYCCGSTSIGRINYHGEVKIGVYEYETHINNQRKDANGKNIYIGQAYVKNEGIMALQITPGVRQVLLYVLELEFKNILCGSQEKVYWMSTSAFYLHSTLIHKHAIIGGHEDFCGYTRIGRISHNGEVKIGKINSFSLEAPYFYFNNNGVEGKVKTSYQILMYKD</sequence>
<evidence type="ECO:0000313" key="3">
    <source>
        <dbReference type="Proteomes" id="UP000719412"/>
    </source>
</evidence>
<comment type="caution">
    <text evidence="2">The sequence shown here is derived from an EMBL/GenBank/DDBJ whole genome shotgun (WGS) entry which is preliminary data.</text>
</comment>
<reference evidence="2" key="1">
    <citation type="journal article" date="2020" name="J Insects Food Feed">
        <title>The yellow mealworm (Tenebrio molitor) genome: a resource for the emerging insects as food and feed industry.</title>
        <authorList>
            <person name="Eriksson T."/>
            <person name="Andere A."/>
            <person name="Kelstrup H."/>
            <person name="Emery V."/>
            <person name="Picard C."/>
        </authorList>
    </citation>
    <scope>NUCLEOTIDE SEQUENCE</scope>
    <source>
        <strain evidence="2">Stoneville</strain>
        <tissue evidence="2">Whole head</tissue>
    </source>
</reference>
<name>A0A8J6HKD7_TENMO</name>
<dbReference type="PANTHER" id="PTHR31649:SF10">
    <property type="entry name" value="IP19903P-RELATED"/>
    <property type="match status" value="1"/>
</dbReference>
<reference evidence="2" key="2">
    <citation type="submission" date="2021-08" db="EMBL/GenBank/DDBJ databases">
        <authorList>
            <person name="Eriksson T."/>
        </authorList>
    </citation>
    <scope>NUCLEOTIDE SEQUENCE</scope>
    <source>
        <strain evidence="2">Stoneville</strain>
        <tissue evidence="2">Whole head</tissue>
    </source>
</reference>